<proteinExistence type="predicted"/>
<comment type="caution">
    <text evidence="1">The sequence shown here is derived from an EMBL/GenBank/DDBJ whole genome shotgun (WGS) entry which is preliminary data.</text>
</comment>
<evidence type="ECO:0000313" key="1">
    <source>
        <dbReference type="EMBL" id="HGZ44375.1"/>
    </source>
</evidence>
<sequence length="387" mass="43601">MFDPKELPELRQTIREATIRDRRLLDDLRKEVRTLASEVRAIQPRTTTSVSLVASDGGNNKLVFDPFHIQLVRVVDSYGEQLCLDAVTPTTDTDALSRAQFNDDGTPRTALGRVMIDVGVDSRTLAGLSHMIPDGRKIRETPDEVSPSWVLVYRDLCEWAALYERICYRSFATDTLLVRDGLLRSKLFRGEYFITFRKRIEDAIERIRQQTRRKVFLVGVAKHSKVLARYNLAMALEEAFTVGAPRFVKVPRTLEAKAYVWPEYARGAETEGGGGEAPKFVAGDMYFVRFGGKSGDPLWTVDILSSQIGQASEIFGYLLADATDGFPVPFYPRCLQRAHEFAQIVDFDLDILQDEVIGAVRGLLSEKEVPALEALRLQGDVSARRYE</sequence>
<organism evidence="1">
    <name type="scientific">Eiseniibacteriota bacterium</name>
    <dbReference type="NCBI Taxonomy" id="2212470"/>
    <lineage>
        <taxon>Bacteria</taxon>
        <taxon>Candidatus Eiseniibacteriota</taxon>
    </lineage>
</organism>
<reference evidence="1" key="1">
    <citation type="journal article" date="2020" name="mSystems">
        <title>Genome- and Community-Level Interaction Insights into Carbon Utilization and Element Cycling Functions of Hydrothermarchaeota in Hydrothermal Sediment.</title>
        <authorList>
            <person name="Zhou Z."/>
            <person name="Liu Y."/>
            <person name="Xu W."/>
            <person name="Pan J."/>
            <person name="Luo Z.H."/>
            <person name="Li M."/>
        </authorList>
    </citation>
    <scope>NUCLEOTIDE SEQUENCE [LARGE SCALE GENOMIC DNA]</scope>
    <source>
        <strain evidence="1">SpSt-381</strain>
    </source>
</reference>
<name>A0A832ML12_UNCEI</name>
<dbReference type="EMBL" id="DSQF01000026">
    <property type="protein sequence ID" value="HGZ44375.1"/>
    <property type="molecule type" value="Genomic_DNA"/>
</dbReference>
<gene>
    <name evidence="1" type="ORF">ENR23_13340</name>
</gene>
<evidence type="ECO:0008006" key="2">
    <source>
        <dbReference type="Google" id="ProtNLM"/>
    </source>
</evidence>
<accession>A0A832ML12</accession>
<protein>
    <recommendedName>
        <fullName evidence="2">NurA domain-containing protein</fullName>
    </recommendedName>
</protein>
<dbReference type="AlphaFoldDB" id="A0A832ML12"/>